<dbReference type="AlphaFoldDB" id="A0A444VJE3"/>
<gene>
    <name evidence="1" type="ORF">DN53_17405</name>
</gene>
<comment type="caution">
    <text evidence="1">The sequence shown here is derived from an EMBL/GenBank/DDBJ whole genome shotgun (WGS) entry which is preliminary data.</text>
</comment>
<accession>A0A444VJE3</accession>
<sequence>MDKSSDVFMLTTITVNIGEERVEGLLELFPAFLINTVAKIFPLKSPFEQPNFLDFVQMLGYGGLGETNHIYQVIAYTSILFADIFQDGHACRMRHDLGYLGQFVMGW</sequence>
<name>A0A444VJE3_9FLAO</name>
<evidence type="ECO:0000313" key="1">
    <source>
        <dbReference type="EMBL" id="RYC50888.1"/>
    </source>
</evidence>
<dbReference type="EMBL" id="JJMP01000008">
    <property type="protein sequence ID" value="RYC50888.1"/>
    <property type="molecule type" value="Genomic_DNA"/>
</dbReference>
<keyword evidence="2" id="KW-1185">Reference proteome</keyword>
<proteinExistence type="predicted"/>
<dbReference type="Proteomes" id="UP000290261">
    <property type="component" value="Unassembled WGS sequence"/>
</dbReference>
<reference evidence="1 2" key="1">
    <citation type="submission" date="2014-04" db="EMBL/GenBank/DDBJ databases">
        <title>Whole genome of Muricauda olearia.</title>
        <authorList>
            <person name="Zhang X.-H."/>
            <person name="Tang K."/>
        </authorList>
    </citation>
    <scope>NUCLEOTIDE SEQUENCE [LARGE SCALE GENOMIC DNA]</scope>
    <source>
        <strain evidence="1 2">Th120</strain>
    </source>
</reference>
<protein>
    <submittedName>
        <fullName evidence="1">Uncharacterized protein</fullName>
    </submittedName>
</protein>
<organism evidence="1 2">
    <name type="scientific">Flagellimonas olearia</name>
    <dbReference type="NCBI Taxonomy" id="552546"/>
    <lineage>
        <taxon>Bacteria</taxon>
        <taxon>Pseudomonadati</taxon>
        <taxon>Bacteroidota</taxon>
        <taxon>Flavobacteriia</taxon>
        <taxon>Flavobacteriales</taxon>
        <taxon>Flavobacteriaceae</taxon>
        <taxon>Flagellimonas</taxon>
    </lineage>
</organism>
<evidence type="ECO:0000313" key="2">
    <source>
        <dbReference type="Proteomes" id="UP000290261"/>
    </source>
</evidence>